<dbReference type="CAZy" id="GT21">
    <property type="family name" value="Glycosyltransferase Family 21"/>
</dbReference>
<dbReference type="SUPFAM" id="SSF53448">
    <property type="entry name" value="Nucleotide-diphospho-sugar transferases"/>
    <property type="match status" value="1"/>
</dbReference>
<dbReference type="Proteomes" id="UP000001930">
    <property type="component" value="Chromosome I"/>
</dbReference>
<evidence type="ECO:0000256" key="3">
    <source>
        <dbReference type="ARBA" id="ARBA00004991"/>
    </source>
</evidence>
<evidence type="ECO:0000256" key="8">
    <source>
        <dbReference type="ARBA" id="ARBA00023136"/>
    </source>
</evidence>
<evidence type="ECO:0000256" key="5">
    <source>
        <dbReference type="ARBA" id="ARBA00022679"/>
    </source>
</evidence>
<comment type="subcellular location">
    <subcellularLocation>
        <location evidence="1">Membrane</location>
        <topology evidence="1">Multi-pass membrane protein</topology>
    </subcellularLocation>
</comment>
<evidence type="ECO:0000256" key="10">
    <source>
        <dbReference type="SAM" id="Phobius"/>
    </source>
</evidence>
<keyword evidence="6 10" id="KW-0812">Transmembrane</keyword>
<dbReference type="GO" id="GO:0008120">
    <property type="term" value="F:ceramide glucosyltransferase activity"/>
    <property type="evidence" value="ECO:0007669"/>
    <property type="project" value="TreeGrafter"/>
</dbReference>
<evidence type="ECO:0000313" key="12">
    <source>
        <dbReference type="Proteomes" id="UP000001930"/>
    </source>
</evidence>
<keyword evidence="5 11" id="KW-0808">Transferase</keyword>
<evidence type="ECO:0000256" key="2">
    <source>
        <dbReference type="ARBA" id="ARBA00004760"/>
    </source>
</evidence>
<dbReference type="Gene3D" id="3.90.550.10">
    <property type="entry name" value="Spore Coat Polysaccharide Biosynthesis Protein SpsA, Chain A"/>
    <property type="match status" value="1"/>
</dbReference>
<dbReference type="InterPro" id="IPR029044">
    <property type="entry name" value="Nucleotide-diphossugar_trans"/>
</dbReference>
<keyword evidence="4" id="KW-0328">Glycosyltransferase</keyword>
<dbReference type="PANTHER" id="PTHR12726">
    <property type="entry name" value="CERAMIDE GLUCOSYLTRANSFERASE"/>
    <property type="match status" value="1"/>
</dbReference>
<dbReference type="AlphaFoldDB" id="Q2SXQ1"/>
<dbReference type="HOGENOM" id="CLU_030898_2_0_4"/>
<protein>
    <submittedName>
        <fullName evidence="11">Syl transferase, group 2 family protein</fullName>
    </submittedName>
</protein>
<evidence type="ECO:0000256" key="9">
    <source>
        <dbReference type="SAM" id="MobiDB-lite"/>
    </source>
</evidence>
<dbReference type="CDD" id="cd02520">
    <property type="entry name" value="Glucosylceramide_synthase"/>
    <property type="match status" value="1"/>
</dbReference>
<organism evidence="11 12">
    <name type="scientific">Burkholderia thailandensis (strain ATCC 700388 / DSM 13276 / CCUG 48851 / CIP 106301 / E264)</name>
    <dbReference type="NCBI Taxonomy" id="271848"/>
    <lineage>
        <taxon>Bacteria</taxon>
        <taxon>Pseudomonadati</taxon>
        <taxon>Pseudomonadota</taxon>
        <taxon>Betaproteobacteria</taxon>
        <taxon>Burkholderiales</taxon>
        <taxon>Burkholderiaceae</taxon>
        <taxon>Burkholderia</taxon>
        <taxon>pseudomallei group</taxon>
    </lineage>
</organism>
<keyword evidence="7 10" id="KW-1133">Transmembrane helix</keyword>
<dbReference type="PANTHER" id="PTHR12726:SF0">
    <property type="entry name" value="CERAMIDE GLUCOSYLTRANSFERASE"/>
    <property type="match status" value="1"/>
</dbReference>
<dbReference type="Pfam" id="PF13506">
    <property type="entry name" value="Glyco_transf_21"/>
    <property type="match status" value="1"/>
</dbReference>
<evidence type="ECO:0000256" key="7">
    <source>
        <dbReference type="ARBA" id="ARBA00022989"/>
    </source>
</evidence>
<dbReference type="InterPro" id="IPR025993">
    <property type="entry name" value="Ceramide_glucosylTrfase"/>
</dbReference>
<dbReference type="NCBIfam" id="TIGR03472">
    <property type="entry name" value="HpnI"/>
    <property type="match status" value="1"/>
</dbReference>
<evidence type="ECO:0000256" key="1">
    <source>
        <dbReference type="ARBA" id="ARBA00004141"/>
    </source>
</evidence>
<feature type="transmembrane region" description="Helical" evidence="10">
    <location>
        <begin position="175"/>
        <end position="196"/>
    </location>
</feature>
<comment type="pathway">
    <text evidence="2">Lipid metabolism; sphingolipid metabolism.</text>
</comment>
<dbReference type="KEGG" id="bte:BTH_I1766"/>
<dbReference type="GO" id="GO:0016020">
    <property type="term" value="C:membrane"/>
    <property type="evidence" value="ECO:0007669"/>
    <property type="project" value="UniProtKB-SubCell"/>
</dbReference>
<comment type="pathway">
    <text evidence="3">Sphingolipid metabolism.</text>
</comment>
<dbReference type="EMBL" id="CP000086">
    <property type="protein sequence ID" value="ABC37674.1"/>
    <property type="molecule type" value="Genomic_DNA"/>
</dbReference>
<accession>Q2SXQ1</accession>
<dbReference type="GO" id="GO:0006679">
    <property type="term" value="P:glucosylceramide biosynthetic process"/>
    <property type="evidence" value="ECO:0007669"/>
    <property type="project" value="TreeGrafter"/>
</dbReference>
<feature type="compositionally biased region" description="Basic and acidic residues" evidence="9">
    <location>
        <begin position="109"/>
        <end position="121"/>
    </location>
</feature>
<reference evidence="11 12" key="1">
    <citation type="journal article" date="2005" name="BMC Genomics">
        <title>Bacterial genome adaptation to niches: divergence of the potential virulence genes in three Burkholderia species of different survival strategies.</title>
        <authorList>
            <person name="Kim H.S."/>
            <person name="Schell M.A."/>
            <person name="Yu Y."/>
            <person name="Ulrich R.L."/>
            <person name="Sarria S.H."/>
            <person name="Nierman W.C."/>
            <person name="DeShazer D."/>
        </authorList>
    </citation>
    <scope>NUCLEOTIDE SEQUENCE [LARGE SCALE GENOMIC DNA]</scope>
    <source>
        <strain evidence="12">ATCC 700388 / DSM 13276 / CCUG 48851 / CIP 106301 / E264</strain>
    </source>
</reference>
<evidence type="ECO:0000313" key="11">
    <source>
        <dbReference type="EMBL" id="ABC37674.1"/>
    </source>
</evidence>
<sequence>MTRHGAKDCSVIDCNGKKSGEIRDDSTRIFHWLQKSTETLTFWTACVLQSAYANNGATARKLAVSAWICRSETVLFNTRGKRCRLVAAKIRGLHTNRAHGFRSSSPCACREKPHEEPRDSGRQAGSGALRVVESASKSERSWDRVRNRPRRSIALPFRPSLDRPGARGMTESLPIVGWALLALVCASCGYAVLAAFAPAPRVPRTAARDGFEPVSVLKPLCGSEPHLYENLATFCEQRHPRYQLLFGVASAADPAAAVVRRLQADYPDCDIELVIDARVYGSNLKVSNLVNLAERARHGRIVIADSDIAVEPDYLTRVTAPLADPSVGVVTCLYHARSVGGFWTRIGAQFVDAWFAPSVRITHLGGSSRFGFGATLALTRATLDAIGGFKALKDELADDYWLAELPRRLGRRTVLSEVNVATDVAEPSFAPLWLRETRWLRTIRSLNPAGFAFLFITFTAPWLAIGAALAAWLGLASAAGATAAWAAAIGAFARLALHARGAAGWRAFWRDLPLVPVRDALLALEWLAAAFGTQVVWRGARMTVVGGDARATVVEAGDGR</sequence>
<dbReference type="InterPro" id="IPR017835">
    <property type="entry name" value="Hopen-assoc_HpnI"/>
</dbReference>
<keyword evidence="12" id="KW-1185">Reference proteome</keyword>
<evidence type="ECO:0000256" key="6">
    <source>
        <dbReference type="ARBA" id="ARBA00022692"/>
    </source>
</evidence>
<feature type="transmembrane region" description="Helical" evidence="10">
    <location>
        <begin position="478"/>
        <end position="497"/>
    </location>
</feature>
<name>Q2SXQ1_BURTA</name>
<proteinExistence type="predicted"/>
<evidence type="ECO:0000256" key="4">
    <source>
        <dbReference type="ARBA" id="ARBA00022676"/>
    </source>
</evidence>
<gene>
    <name evidence="11" type="ordered locus">BTH_I1766</name>
</gene>
<feature type="transmembrane region" description="Helical" evidence="10">
    <location>
        <begin position="451"/>
        <end position="472"/>
    </location>
</feature>
<keyword evidence="8 10" id="KW-0472">Membrane</keyword>
<feature type="region of interest" description="Disordered" evidence="9">
    <location>
        <begin position="105"/>
        <end position="135"/>
    </location>
</feature>